<keyword evidence="1" id="KW-1133">Transmembrane helix</keyword>
<dbReference type="OrthoDB" id="5150008at2"/>
<protein>
    <submittedName>
        <fullName evidence="2">Uncharacterized protein</fullName>
    </submittedName>
</protein>
<dbReference type="AlphaFoldDB" id="A0A2N3YAB7"/>
<dbReference type="Proteomes" id="UP000233786">
    <property type="component" value="Unassembled WGS sequence"/>
</dbReference>
<keyword evidence="1" id="KW-0812">Transmembrane</keyword>
<dbReference type="EMBL" id="PJNB01000001">
    <property type="protein sequence ID" value="PKW19849.1"/>
    <property type="molecule type" value="Genomic_DNA"/>
</dbReference>
<organism evidence="2 3">
    <name type="scientific">Saccharopolyspora spinosa</name>
    <dbReference type="NCBI Taxonomy" id="60894"/>
    <lineage>
        <taxon>Bacteria</taxon>
        <taxon>Bacillati</taxon>
        <taxon>Actinomycetota</taxon>
        <taxon>Actinomycetes</taxon>
        <taxon>Pseudonocardiales</taxon>
        <taxon>Pseudonocardiaceae</taxon>
        <taxon>Saccharopolyspora</taxon>
    </lineage>
</organism>
<dbReference type="RefSeq" id="WP_010304992.1">
    <property type="nucleotide sequence ID" value="NZ_CP061007.1"/>
</dbReference>
<proteinExistence type="predicted"/>
<gene>
    <name evidence="2" type="ORF">A8926_8047</name>
</gene>
<evidence type="ECO:0000313" key="2">
    <source>
        <dbReference type="EMBL" id="PKW19849.1"/>
    </source>
</evidence>
<reference evidence="2" key="1">
    <citation type="submission" date="2017-12" db="EMBL/GenBank/DDBJ databases">
        <title>Sequencing the genomes of 1000 Actinobacteria strains.</title>
        <authorList>
            <person name="Klenk H.-P."/>
        </authorList>
    </citation>
    <scope>NUCLEOTIDE SEQUENCE [LARGE SCALE GENOMIC DNA]</scope>
    <source>
        <strain evidence="2">DSM 44228</strain>
    </source>
</reference>
<accession>A0A2N3YAB7</accession>
<feature type="transmembrane region" description="Helical" evidence="1">
    <location>
        <begin position="12"/>
        <end position="34"/>
    </location>
</feature>
<sequence length="84" mass="8919">MSDQLRSWLRTVVPAAWSTLVACLVTAGAPAWLTAPLGDAQDVLVVPLVLAAVYAGLRKAEPHLPPWATRVLLGSNTSPTYPTQ</sequence>
<keyword evidence="3" id="KW-1185">Reference proteome</keyword>
<name>A0A2N3YAB7_SACSN</name>
<keyword evidence="1" id="KW-0472">Membrane</keyword>
<evidence type="ECO:0000313" key="3">
    <source>
        <dbReference type="Proteomes" id="UP000233786"/>
    </source>
</evidence>
<evidence type="ECO:0000256" key="1">
    <source>
        <dbReference type="SAM" id="Phobius"/>
    </source>
</evidence>
<dbReference type="STRING" id="994479.GCA_000194155_00103"/>
<dbReference type="PROSITE" id="PS51257">
    <property type="entry name" value="PROKAR_LIPOPROTEIN"/>
    <property type="match status" value="1"/>
</dbReference>
<comment type="caution">
    <text evidence="2">The sequence shown here is derived from an EMBL/GenBank/DDBJ whole genome shotgun (WGS) entry which is preliminary data.</text>
</comment>